<evidence type="ECO:0000313" key="2">
    <source>
        <dbReference type="EMBL" id="MBB4143831.1"/>
    </source>
</evidence>
<feature type="domain" description="HTH cro/C1-type" evidence="1">
    <location>
        <begin position="20"/>
        <end position="73"/>
    </location>
</feature>
<dbReference type="Pfam" id="PF13560">
    <property type="entry name" value="HTH_31"/>
    <property type="match status" value="1"/>
</dbReference>
<dbReference type="InterPro" id="IPR010982">
    <property type="entry name" value="Lambda_DNA-bd_dom_sf"/>
</dbReference>
<protein>
    <submittedName>
        <fullName evidence="2">Transcriptional regulator with XRE-family HTH domain</fullName>
    </submittedName>
</protein>
<dbReference type="PROSITE" id="PS50943">
    <property type="entry name" value="HTH_CROC1"/>
    <property type="match status" value="1"/>
</dbReference>
<sequence>MTISQTNFENNRAISIAETIATARKAAGYSLDDMAITTGLTVSELSALEDGKDVDPARLKRVAAALQLQGISSDH</sequence>
<dbReference type="SUPFAM" id="SSF47413">
    <property type="entry name" value="lambda repressor-like DNA-binding domains"/>
    <property type="match status" value="1"/>
</dbReference>
<comment type="caution">
    <text evidence="2">The sequence shown here is derived from an EMBL/GenBank/DDBJ whole genome shotgun (WGS) entry which is preliminary data.</text>
</comment>
<dbReference type="Proteomes" id="UP000519897">
    <property type="component" value="Unassembled WGS sequence"/>
</dbReference>
<gene>
    <name evidence="2" type="ORF">GGQ72_002383</name>
</gene>
<name>A0A7W6LIS3_9HYPH</name>
<organism evidence="2 3">
    <name type="scientific">Rhizobium rhizoryzae</name>
    <dbReference type="NCBI Taxonomy" id="451876"/>
    <lineage>
        <taxon>Bacteria</taxon>
        <taxon>Pseudomonadati</taxon>
        <taxon>Pseudomonadota</taxon>
        <taxon>Alphaproteobacteria</taxon>
        <taxon>Hyphomicrobiales</taxon>
        <taxon>Rhizobiaceae</taxon>
        <taxon>Rhizobium/Agrobacterium group</taxon>
        <taxon>Rhizobium</taxon>
    </lineage>
</organism>
<proteinExistence type="predicted"/>
<dbReference type="InterPro" id="IPR001387">
    <property type="entry name" value="Cro/C1-type_HTH"/>
</dbReference>
<dbReference type="RefSeq" id="WP_062555570.1">
    <property type="nucleotide sequence ID" value="NZ_CP049250.1"/>
</dbReference>
<dbReference type="GO" id="GO:0003677">
    <property type="term" value="F:DNA binding"/>
    <property type="evidence" value="ECO:0007669"/>
    <property type="project" value="InterPro"/>
</dbReference>
<keyword evidence="3" id="KW-1185">Reference proteome</keyword>
<dbReference type="EMBL" id="JACIEC010000002">
    <property type="protein sequence ID" value="MBB4143831.1"/>
    <property type="molecule type" value="Genomic_DNA"/>
</dbReference>
<evidence type="ECO:0000259" key="1">
    <source>
        <dbReference type="PROSITE" id="PS50943"/>
    </source>
</evidence>
<evidence type="ECO:0000313" key="3">
    <source>
        <dbReference type="Proteomes" id="UP000519897"/>
    </source>
</evidence>
<dbReference type="Gene3D" id="1.10.260.40">
    <property type="entry name" value="lambda repressor-like DNA-binding domains"/>
    <property type="match status" value="1"/>
</dbReference>
<accession>A0A7W6LIS3</accession>
<reference evidence="2 3" key="1">
    <citation type="submission" date="2020-08" db="EMBL/GenBank/DDBJ databases">
        <title>Genomic Encyclopedia of Type Strains, Phase IV (KMG-IV): sequencing the most valuable type-strain genomes for metagenomic binning, comparative biology and taxonomic classification.</title>
        <authorList>
            <person name="Goeker M."/>
        </authorList>
    </citation>
    <scope>NUCLEOTIDE SEQUENCE [LARGE SCALE GENOMIC DNA]</scope>
    <source>
        <strain evidence="2 3">DSM 29514</strain>
    </source>
</reference>
<dbReference type="SMART" id="SM00530">
    <property type="entry name" value="HTH_XRE"/>
    <property type="match status" value="1"/>
</dbReference>
<dbReference type="AlphaFoldDB" id="A0A7W6LIS3"/>